<name>A0A177BVE1_9PLEO</name>
<reference evidence="2 3" key="1">
    <citation type="submission" date="2016-05" db="EMBL/GenBank/DDBJ databases">
        <title>Comparative analysis of secretome profiles of manganese(II)-oxidizing ascomycete fungi.</title>
        <authorList>
            <consortium name="DOE Joint Genome Institute"/>
            <person name="Zeiner C.A."/>
            <person name="Purvine S.O."/>
            <person name="Zink E.M."/>
            <person name="Wu S."/>
            <person name="Pasa-Tolic L."/>
            <person name="Chaput D.L."/>
            <person name="Haridas S."/>
            <person name="Grigoriev I.V."/>
            <person name="Santelli C.M."/>
            <person name="Hansel C.M."/>
        </authorList>
    </citation>
    <scope>NUCLEOTIDE SEQUENCE [LARGE SCALE GENOMIC DNA]</scope>
    <source>
        <strain evidence="2 3">AP3s5-JAC2a</strain>
    </source>
</reference>
<proteinExistence type="predicted"/>
<organism evidence="2 3">
    <name type="scientific">Paraphaeosphaeria sporulosa</name>
    <dbReference type="NCBI Taxonomy" id="1460663"/>
    <lineage>
        <taxon>Eukaryota</taxon>
        <taxon>Fungi</taxon>
        <taxon>Dikarya</taxon>
        <taxon>Ascomycota</taxon>
        <taxon>Pezizomycotina</taxon>
        <taxon>Dothideomycetes</taxon>
        <taxon>Pleosporomycetidae</taxon>
        <taxon>Pleosporales</taxon>
        <taxon>Massarineae</taxon>
        <taxon>Didymosphaeriaceae</taxon>
        <taxon>Paraphaeosphaeria</taxon>
    </lineage>
</organism>
<keyword evidence="3" id="KW-1185">Reference proteome</keyword>
<protein>
    <submittedName>
        <fullName evidence="2">Uncharacterized protein</fullName>
    </submittedName>
</protein>
<dbReference type="GeneID" id="28763313"/>
<feature type="region of interest" description="Disordered" evidence="1">
    <location>
        <begin position="1"/>
        <end position="45"/>
    </location>
</feature>
<accession>A0A177BVE1</accession>
<sequence>MVEPQTPHRAPMHKPPSMRRSPRLAGLCPGKTYAGEDVERERRSRTKFQPELVAFHKSLRLSGLNGHDIQAYRGRGLVHWHPELYQEWNDTCEDKQKLRAQWKFIRRRMTAAESLEMQNARGELQEQKKREAFQANLNRIGEDLEKAIRKTTLDRQTATYMARETIDITIDNNEL</sequence>
<evidence type="ECO:0000313" key="2">
    <source>
        <dbReference type="EMBL" id="OAF98507.1"/>
    </source>
</evidence>
<gene>
    <name evidence="2" type="ORF">CC84DRAFT_1170055</name>
</gene>
<dbReference type="EMBL" id="KV441569">
    <property type="protein sequence ID" value="OAF98507.1"/>
    <property type="molecule type" value="Genomic_DNA"/>
</dbReference>
<feature type="compositionally biased region" description="Basic residues" evidence="1">
    <location>
        <begin position="10"/>
        <end position="22"/>
    </location>
</feature>
<dbReference type="InParanoid" id="A0A177BVE1"/>
<evidence type="ECO:0000313" key="3">
    <source>
        <dbReference type="Proteomes" id="UP000077069"/>
    </source>
</evidence>
<dbReference type="RefSeq" id="XP_018028873.1">
    <property type="nucleotide sequence ID" value="XM_018179827.1"/>
</dbReference>
<dbReference type="Proteomes" id="UP000077069">
    <property type="component" value="Unassembled WGS sequence"/>
</dbReference>
<dbReference type="AlphaFoldDB" id="A0A177BVE1"/>
<evidence type="ECO:0000256" key="1">
    <source>
        <dbReference type="SAM" id="MobiDB-lite"/>
    </source>
</evidence>